<evidence type="ECO:0000256" key="1">
    <source>
        <dbReference type="SAM" id="MobiDB-lite"/>
    </source>
</evidence>
<evidence type="ECO:0000313" key="2">
    <source>
        <dbReference type="EMBL" id="CAD7249141.1"/>
    </source>
</evidence>
<proteinExistence type="predicted"/>
<organism evidence="2">
    <name type="scientific">Darwinula stevensoni</name>
    <dbReference type="NCBI Taxonomy" id="69355"/>
    <lineage>
        <taxon>Eukaryota</taxon>
        <taxon>Metazoa</taxon>
        <taxon>Ecdysozoa</taxon>
        <taxon>Arthropoda</taxon>
        <taxon>Crustacea</taxon>
        <taxon>Oligostraca</taxon>
        <taxon>Ostracoda</taxon>
        <taxon>Podocopa</taxon>
        <taxon>Podocopida</taxon>
        <taxon>Darwinulocopina</taxon>
        <taxon>Darwinuloidea</taxon>
        <taxon>Darwinulidae</taxon>
        <taxon>Darwinula</taxon>
    </lineage>
</organism>
<dbReference type="EMBL" id="LR901672">
    <property type="protein sequence ID" value="CAD7249141.1"/>
    <property type="molecule type" value="Genomic_DNA"/>
</dbReference>
<evidence type="ECO:0000313" key="3">
    <source>
        <dbReference type="Proteomes" id="UP000677054"/>
    </source>
</evidence>
<reference evidence="2" key="1">
    <citation type="submission" date="2020-11" db="EMBL/GenBank/DDBJ databases">
        <authorList>
            <person name="Tran Van P."/>
        </authorList>
    </citation>
    <scope>NUCLEOTIDE SEQUENCE</scope>
</reference>
<gene>
    <name evidence="2" type="ORF">DSTB1V02_LOCUS8942</name>
</gene>
<dbReference type="Proteomes" id="UP000677054">
    <property type="component" value="Unassembled WGS sequence"/>
</dbReference>
<accession>A0A7R8XMR9</accession>
<protein>
    <submittedName>
        <fullName evidence="2">Uncharacterized protein</fullName>
    </submittedName>
</protein>
<keyword evidence="3" id="KW-1185">Reference proteome</keyword>
<feature type="region of interest" description="Disordered" evidence="1">
    <location>
        <begin position="14"/>
        <end position="34"/>
    </location>
</feature>
<name>A0A7R8XMR9_9CRUS</name>
<dbReference type="EMBL" id="CAJPEV010002155">
    <property type="protein sequence ID" value="CAG0895892.1"/>
    <property type="molecule type" value="Genomic_DNA"/>
</dbReference>
<dbReference type="AlphaFoldDB" id="A0A7R8XMR9"/>
<dbReference type="OrthoDB" id="2333662at2759"/>
<sequence length="577" mass="61422">MLWLRKIVVLNGPSERVTPSGPSPQFRAGADDASANWSWTGSPRVRDAMPLHATCFRPRRRAVEGFLASPSFALGTVNFIFSPVTSQKTFLTGLGTCITNNVANNAALDAASQARYAVCAIALSVAESQLVRLDNLTCTKATTFSTCQTCVRALGTVNWIFSSVTSLQTFLTGLGTCITNNVANNASLDATSKARYTACVTSLSFKLAKPRDHGKVTLKPDTGFLFDLVEYIDDTEVRTESTGPCGRKIDIVKEGGFHKKNGERVSEVAVGAKATVGRAAVRWNLFAADAEGPHAGVKAYGRHIPQTPIAEVGAIAEASLGKAGVTAGPVRAEVNLNVGMGAKISPLGMEAKFLGFGYEIGTRTGINTPLGSRDVMDRSVDLLPDRSTRRARVDSCGSETMPQAHVSRPNFFAIDVSGVWGWNLRLKEGSLFSDSERIPVRIVPTTSFKAAMARNRVTIKPDTGFLYDAVEYIEDVEVRTESVGPGSYDYIIDKEGGFRKKNGKRVSEVAVGAKSTTGRAAVRWNLFSAEAEGPHAGVGAYGSHLPETPIVEVGAISEASLGKAGVCAGEVFALKST</sequence>